<dbReference type="PANTHER" id="PTHR30429:SF0">
    <property type="entry name" value="METHIONINE-BINDING LIPOPROTEIN METQ"/>
    <property type="match status" value="1"/>
</dbReference>
<reference evidence="9" key="2">
    <citation type="submission" date="2021-02" db="EMBL/GenBank/DDBJ databases">
        <title>Infant gut strain persistence is associated with maternal origin, phylogeny, and functional potential including surface adhesion and iron acquisition.</title>
        <authorList>
            <person name="Lou Y.C."/>
        </authorList>
    </citation>
    <scope>NUCLEOTIDE SEQUENCE</scope>
    <source>
        <strain evidence="9">L3_108_103G1_dasL3_108_103G1_concoct_2</strain>
    </source>
</reference>
<dbReference type="Gene3D" id="3.40.190.10">
    <property type="entry name" value="Periplasmic binding protein-like II"/>
    <property type="match status" value="2"/>
</dbReference>
<evidence type="ECO:0000313" key="11">
    <source>
        <dbReference type="Proteomes" id="UP000284868"/>
    </source>
</evidence>
<sequence>MKKLLAGLLAVVLLAGCSSAEEEDKTLKLGASTTPHAEILKQVVPALEEKGYEVTIQEFNDYNMPNKALQDGDLDANYFQHEPYLIDWAENAGADLVAAFDVHFEPLGIYSVNKKSLDELEDGDKIAIPNDNTNGGRALQLLAANGIIEIKEGLGIKATVKDIVSYKKDIEIVELQAETCATNIKDVDYAVINGNNALNAKLSDKVLATEAKDSEAATTYANVIAVRAEDKDSQKIKDLIEVLNTEEVKNYIDETYDGIVVPLVPSK</sequence>
<dbReference type="PANTHER" id="PTHR30429">
    <property type="entry name" value="D-METHIONINE-BINDING LIPOPROTEIN METQ"/>
    <property type="match status" value="1"/>
</dbReference>
<keyword evidence="11" id="KW-1185">Reference proteome</keyword>
<dbReference type="EMBL" id="JAGZMZ010000012">
    <property type="protein sequence ID" value="MBS4884305.1"/>
    <property type="molecule type" value="Genomic_DNA"/>
</dbReference>
<dbReference type="Proteomes" id="UP000753219">
    <property type="component" value="Unassembled WGS sequence"/>
</dbReference>
<keyword evidence="2 8" id="KW-0732">Signal</keyword>
<evidence type="ECO:0000256" key="4">
    <source>
        <dbReference type="ARBA" id="ARBA00023139"/>
    </source>
</evidence>
<comment type="similarity">
    <text evidence="6">Belongs to the nlpA lipoprotein family.</text>
</comment>
<evidence type="ECO:0000256" key="3">
    <source>
        <dbReference type="ARBA" id="ARBA00023136"/>
    </source>
</evidence>
<evidence type="ECO:0000256" key="7">
    <source>
        <dbReference type="PIRSR" id="PIRSR002854-1"/>
    </source>
</evidence>
<dbReference type="InterPro" id="IPR004872">
    <property type="entry name" value="Lipoprotein_NlpA"/>
</dbReference>
<dbReference type="GO" id="GO:0016020">
    <property type="term" value="C:membrane"/>
    <property type="evidence" value="ECO:0007669"/>
    <property type="project" value="UniProtKB-SubCell"/>
</dbReference>
<comment type="caution">
    <text evidence="10">The sequence shown here is derived from an EMBL/GenBank/DDBJ whole genome shotgun (WGS) entry which is preliminary data.</text>
</comment>
<dbReference type="GeneID" id="92794004"/>
<dbReference type="SUPFAM" id="SSF53850">
    <property type="entry name" value="Periplasmic binding protein-like II"/>
    <property type="match status" value="1"/>
</dbReference>
<evidence type="ECO:0000256" key="8">
    <source>
        <dbReference type="SAM" id="SignalP"/>
    </source>
</evidence>
<dbReference type="InterPro" id="IPR012640">
    <property type="entry name" value="Membr_lipoprot_lipid_attach_CS"/>
</dbReference>
<proteinExistence type="inferred from homology"/>
<evidence type="ECO:0000256" key="5">
    <source>
        <dbReference type="ARBA" id="ARBA00023288"/>
    </source>
</evidence>
<organism evidence="10 11">
    <name type="scientific">Amedibacillus dolichus</name>
    <dbReference type="NCBI Taxonomy" id="31971"/>
    <lineage>
        <taxon>Bacteria</taxon>
        <taxon>Bacillati</taxon>
        <taxon>Bacillota</taxon>
        <taxon>Erysipelotrichia</taxon>
        <taxon>Erysipelotrichales</taxon>
        <taxon>Erysipelotrichaceae</taxon>
        <taxon>Amedibacillus</taxon>
    </lineage>
</organism>
<feature type="signal peptide" evidence="8">
    <location>
        <begin position="1"/>
        <end position="20"/>
    </location>
</feature>
<dbReference type="AlphaFoldDB" id="A0A415PP99"/>
<dbReference type="PROSITE" id="PS51257">
    <property type="entry name" value="PROKAR_LIPOPROTEIN"/>
    <property type="match status" value="1"/>
</dbReference>
<dbReference type="EMBL" id="QRPK01000007">
    <property type="protein sequence ID" value="RHM14531.1"/>
    <property type="molecule type" value="Genomic_DNA"/>
</dbReference>
<comment type="subcellular location">
    <subcellularLocation>
        <location evidence="1">Membrane</location>
        <topology evidence="1">Lipid-anchor</topology>
    </subcellularLocation>
</comment>
<dbReference type="Pfam" id="PF08139">
    <property type="entry name" value="LPAM_1"/>
    <property type="match status" value="1"/>
</dbReference>
<feature type="chain" id="PRO_5041812797" description="Lipoprotein" evidence="8">
    <location>
        <begin position="21"/>
        <end position="267"/>
    </location>
</feature>
<gene>
    <name evidence="10" type="ORF">DWZ83_02570</name>
    <name evidence="9" type="ORF">KHZ85_06020</name>
</gene>
<keyword evidence="5 6" id="KW-0449">Lipoprotein</keyword>
<dbReference type="Proteomes" id="UP000284868">
    <property type="component" value="Unassembled WGS sequence"/>
</dbReference>
<feature type="lipid moiety-binding region" description="S-diacylglycerol cysteine" evidence="7">
    <location>
        <position position="17"/>
    </location>
</feature>
<accession>A0A415PP99</accession>
<evidence type="ECO:0000256" key="2">
    <source>
        <dbReference type="ARBA" id="ARBA00022729"/>
    </source>
</evidence>
<evidence type="ECO:0000256" key="1">
    <source>
        <dbReference type="ARBA" id="ARBA00004635"/>
    </source>
</evidence>
<dbReference type="OrthoDB" id="9812878at2"/>
<keyword evidence="3" id="KW-0472">Membrane</keyword>
<evidence type="ECO:0000313" key="9">
    <source>
        <dbReference type="EMBL" id="MBS4884305.1"/>
    </source>
</evidence>
<dbReference type="RefSeq" id="WP_004800574.1">
    <property type="nucleotide sequence ID" value="NZ_CABKNA010000002.1"/>
</dbReference>
<evidence type="ECO:0000313" key="10">
    <source>
        <dbReference type="EMBL" id="RHM14531.1"/>
    </source>
</evidence>
<keyword evidence="4" id="KW-0564">Palmitate</keyword>
<dbReference type="Pfam" id="PF03180">
    <property type="entry name" value="Lipoprotein_9"/>
    <property type="match status" value="1"/>
</dbReference>
<name>A0A415PP99_9FIRM</name>
<dbReference type="PIRSF" id="PIRSF002854">
    <property type="entry name" value="MetQ"/>
    <property type="match status" value="1"/>
</dbReference>
<protein>
    <recommendedName>
        <fullName evidence="6">Lipoprotein</fullName>
    </recommendedName>
</protein>
<evidence type="ECO:0000256" key="6">
    <source>
        <dbReference type="PIRNR" id="PIRNR002854"/>
    </source>
</evidence>
<reference evidence="10 11" key="1">
    <citation type="submission" date="2018-08" db="EMBL/GenBank/DDBJ databases">
        <title>A genome reference for cultivated species of the human gut microbiota.</title>
        <authorList>
            <person name="Zou Y."/>
            <person name="Xue W."/>
            <person name="Luo G."/>
        </authorList>
    </citation>
    <scope>NUCLEOTIDE SEQUENCE [LARGE SCALE GENOMIC DNA]</scope>
    <source>
        <strain evidence="10 11">AF35-6BH</strain>
    </source>
</reference>